<dbReference type="Gene3D" id="3.20.20.100">
    <property type="entry name" value="NADP-dependent oxidoreductase domain"/>
    <property type="match status" value="1"/>
</dbReference>
<evidence type="ECO:0000259" key="7">
    <source>
        <dbReference type="Pfam" id="PF00248"/>
    </source>
</evidence>
<gene>
    <name evidence="8" type="ORF">A2782_04135</name>
</gene>
<comment type="caution">
    <text evidence="8">The sequence shown here is derived from an EMBL/GenBank/DDBJ whole genome shotgun (WGS) entry which is preliminary data.</text>
</comment>
<dbReference type="InterPro" id="IPR020471">
    <property type="entry name" value="AKR"/>
</dbReference>
<dbReference type="Proteomes" id="UP000177967">
    <property type="component" value="Unassembled WGS sequence"/>
</dbReference>
<keyword evidence="3" id="KW-0560">Oxidoreductase</keyword>
<dbReference type="PRINTS" id="PR00069">
    <property type="entry name" value="ALDKETRDTASE"/>
</dbReference>
<dbReference type="PROSITE" id="PS00062">
    <property type="entry name" value="ALDOKETO_REDUCTASE_2"/>
    <property type="match status" value="1"/>
</dbReference>
<dbReference type="PANTHER" id="PTHR43827:SF3">
    <property type="entry name" value="NADP-DEPENDENT OXIDOREDUCTASE DOMAIN-CONTAINING PROTEIN"/>
    <property type="match status" value="1"/>
</dbReference>
<dbReference type="SUPFAM" id="SSF51430">
    <property type="entry name" value="NAD(P)-linked oxidoreductase"/>
    <property type="match status" value="1"/>
</dbReference>
<dbReference type="InterPro" id="IPR023210">
    <property type="entry name" value="NADP_OxRdtase_dom"/>
</dbReference>
<proteinExistence type="inferred from homology"/>
<evidence type="ECO:0000256" key="3">
    <source>
        <dbReference type="ARBA" id="ARBA00023002"/>
    </source>
</evidence>
<dbReference type="Pfam" id="PF00248">
    <property type="entry name" value="Aldo_ket_red"/>
    <property type="match status" value="1"/>
</dbReference>
<evidence type="ECO:0000256" key="5">
    <source>
        <dbReference type="PIRSR" id="PIRSR000097-2"/>
    </source>
</evidence>
<organism evidence="8 9">
    <name type="scientific">Candidatus Blackburnbacteria bacterium RIFCSPHIGHO2_01_FULL_43_15b</name>
    <dbReference type="NCBI Taxonomy" id="1797513"/>
    <lineage>
        <taxon>Bacteria</taxon>
        <taxon>Candidatus Blackburniibacteriota</taxon>
    </lineage>
</organism>
<dbReference type="STRING" id="1797513.A2782_04135"/>
<name>A0A1G1UZY1_9BACT</name>
<evidence type="ECO:0000256" key="6">
    <source>
        <dbReference type="PIRSR" id="PIRSR000097-3"/>
    </source>
</evidence>
<feature type="binding site" evidence="5">
    <location>
        <position position="106"/>
    </location>
    <ligand>
        <name>substrate</name>
    </ligand>
</feature>
<dbReference type="InterPro" id="IPR018170">
    <property type="entry name" value="Aldo/ket_reductase_CS"/>
</dbReference>
<accession>A0A1G1UZY1</accession>
<comment type="similarity">
    <text evidence="1">Belongs to the aldo/keto reductase family.</text>
</comment>
<dbReference type="InterPro" id="IPR036812">
    <property type="entry name" value="NAD(P)_OxRdtase_dom_sf"/>
</dbReference>
<evidence type="ECO:0000256" key="2">
    <source>
        <dbReference type="ARBA" id="ARBA00022857"/>
    </source>
</evidence>
<keyword evidence="2" id="KW-0521">NADP</keyword>
<sequence>MKTIRLNQEAQIPVLGFGTWQMRGDECVRAVSTALEVGYRHIDTADVYDNHKDVAKAIKESGLAREELFITTKIPRDLLCAPDVLENFNRYLNELDMPYIDLFLVHWPNKQIPILDTLGAMNQLKQEGKVKAVGVSNFTEHHLEDALSTGCEVTLNQVELHPTFNQLELQEFCRSKNIAMTAYSPLGRGEDLSHPTILELAKKYGVSPAQVVLNWITSRGIVAIPKSSNPGRIEDNFKSVSWTMGNGDIEKIDSIPQEPRILDHPGSEFDY</sequence>
<evidence type="ECO:0000256" key="4">
    <source>
        <dbReference type="PIRSR" id="PIRSR000097-1"/>
    </source>
</evidence>
<dbReference type="FunFam" id="3.20.20.100:FF:000002">
    <property type="entry name" value="2,5-diketo-D-gluconic acid reductase A"/>
    <property type="match status" value="1"/>
</dbReference>
<evidence type="ECO:0000313" key="9">
    <source>
        <dbReference type="Proteomes" id="UP000177967"/>
    </source>
</evidence>
<feature type="site" description="Lowers pKa of active site Tyr" evidence="6">
    <location>
        <position position="73"/>
    </location>
</feature>
<dbReference type="PIRSF" id="PIRSF000097">
    <property type="entry name" value="AKR"/>
    <property type="match status" value="1"/>
</dbReference>
<evidence type="ECO:0000313" key="8">
    <source>
        <dbReference type="EMBL" id="OGY08678.1"/>
    </source>
</evidence>
<reference evidence="8 9" key="1">
    <citation type="journal article" date="2016" name="Nat. Commun.">
        <title>Thousands of microbial genomes shed light on interconnected biogeochemical processes in an aquifer system.</title>
        <authorList>
            <person name="Anantharaman K."/>
            <person name="Brown C.T."/>
            <person name="Hug L.A."/>
            <person name="Sharon I."/>
            <person name="Castelle C.J."/>
            <person name="Probst A.J."/>
            <person name="Thomas B.C."/>
            <person name="Singh A."/>
            <person name="Wilkins M.J."/>
            <person name="Karaoz U."/>
            <person name="Brodie E.L."/>
            <person name="Williams K.H."/>
            <person name="Hubbard S.S."/>
            <person name="Banfield J.F."/>
        </authorList>
    </citation>
    <scope>NUCLEOTIDE SEQUENCE [LARGE SCALE GENOMIC DNA]</scope>
</reference>
<feature type="active site" description="Proton donor" evidence="4">
    <location>
        <position position="48"/>
    </location>
</feature>
<dbReference type="GO" id="GO:0016616">
    <property type="term" value="F:oxidoreductase activity, acting on the CH-OH group of donors, NAD or NADP as acceptor"/>
    <property type="evidence" value="ECO:0007669"/>
    <property type="project" value="UniProtKB-ARBA"/>
</dbReference>
<protein>
    <recommendedName>
        <fullName evidence="7">NADP-dependent oxidoreductase domain-containing protein</fullName>
    </recommendedName>
</protein>
<evidence type="ECO:0000256" key="1">
    <source>
        <dbReference type="ARBA" id="ARBA00007905"/>
    </source>
</evidence>
<feature type="domain" description="NADP-dependent oxidoreductase" evidence="7">
    <location>
        <begin position="15"/>
        <end position="255"/>
    </location>
</feature>
<dbReference type="EMBL" id="MHBW01000023">
    <property type="protein sequence ID" value="OGY08678.1"/>
    <property type="molecule type" value="Genomic_DNA"/>
</dbReference>
<dbReference type="AlphaFoldDB" id="A0A1G1UZY1"/>
<dbReference type="PANTHER" id="PTHR43827">
    <property type="entry name" value="2,5-DIKETO-D-GLUCONIC ACID REDUCTASE"/>
    <property type="match status" value="1"/>
</dbReference>